<evidence type="ECO:0000256" key="7">
    <source>
        <dbReference type="ARBA" id="ARBA00022801"/>
    </source>
</evidence>
<comment type="caution">
    <text evidence="11">The sequence shown here is derived from an EMBL/GenBank/DDBJ whole genome shotgun (WGS) entry which is preliminary data.</text>
</comment>
<evidence type="ECO:0000256" key="6">
    <source>
        <dbReference type="ARBA" id="ARBA00022729"/>
    </source>
</evidence>
<sequence length="202" mass="20555">MFSSLLTLVTIGLAASGLAAPVAELEARQSCADVIVVYARGTNQASPIGDPQSVGALLQSDLASALGSRSLSFRGVDYPASIAGFLEGGDPQGSRNMAADLTSAANSCPNSKIVSAGYSQGGQLVHNSAAMLSSTVLSRISAVVIFGDPKRDQAIAGIPSNRIDIICHTGDNICDGGIIIAAPHLNYQQDAPAAAQFIASRV</sequence>
<keyword evidence="8" id="KW-1015">Disulfide bond</keyword>
<accession>A0ABR1JLL8</accession>
<dbReference type="PANTHER" id="PTHR48250:SF3">
    <property type="entry name" value="CUTINASE 1-RELATED"/>
    <property type="match status" value="1"/>
</dbReference>
<dbReference type="EMBL" id="JBANRG010000014">
    <property type="protein sequence ID" value="KAK7460839.1"/>
    <property type="molecule type" value="Genomic_DNA"/>
</dbReference>
<evidence type="ECO:0000256" key="8">
    <source>
        <dbReference type="ARBA" id="ARBA00023157"/>
    </source>
</evidence>
<evidence type="ECO:0000256" key="3">
    <source>
        <dbReference type="ARBA" id="ARBA00013095"/>
    </source>
</evidence>
<keyword evidence="6 10" id="KW-0732">Signal</keyword>
<evidence type="ECO:0000256" key="1">
    <source>
        <dbReference type="ARBA" id="ARBA00004613"/>
    </source>
</evidence>
<evidence type="ECO:0000256" key="10">
    <source>
        <dbReference type="SAM" id="SignalP"/>
    </source>
</evidence>
<feature type="signal peptide" evidence="10">
    <location>
        <begin position="1"/>
        <end position="19"/>
    </location>
</feature>
<feature type="chain" id="PRO_5046933425" description="cutinase" evidence="10">
    <location>
        <begin position="20"/>
        <end position="202"/>
    </location>
</feature>
<dbReference type="InterPro" id="IPR029058">
    <property type="entry name" value="AB_hydrolase_fold"/>
</dbReference>
<comment type="similarity">
    <text evidence="2">Belongs to the cutinase family.</text>
</comment>
<dbReference type="PRINTS" id="PR00129">
    <property type="entry name" value="CUTINASE"/>
</dbReference>
<keyword evidence="5" id="KW-0964">Secreted</keyword>
<dbReference type="PANTHER" id="PTHR48250">
    <property type="entry name" value="CUTINASE 2-RELATED"/>
    <property type="match status" value="1"/>
</dbReference>
<dbReference type="PROSITE" id="PS00931">
    <property type="entry name" value="CUTINASE_2"/>
    <property type="match status" value="1"/>
</dbReference>
<reference evidence="11 12" key="1">
    <citation type="submission" date="2024-01" db="EMBL/GenBank/DDBJ databases">
        <title>A draft genome for the cacao thread blight pathogen Marasmiellus scandens.</title>
        <authorList>
            <person name="Baruah I.K."/>
            <person name="Leung J."/>
            <person name="Bukari Y."/>
            <person name="Amoako-Attah I."/>
            <person name="Meinhardt L.W."/>
            <person name="Bailey B.A."/>
            <person name="Cohen S.P."/>
        </authorList>
    </citation>
    <scope>NUCLEOTIDE SEQUENCE [LARGE SCALE GENOMIC DNA]</scope>
    <source>
        <strain evidence="11 12">GH-19</strain>
    </source>
</reference>
<dbReference type="Pfam" id="PF01083">
    <property type="entry name" value="Cutinase"/>
    <property type="match status" value="1"/>
</dbReference>
<evidence type="ECO:0000256" key="4">
    <source>
        <dbReference type="ARBA" id="ARBA00022487"/>
    </source>
</evidence>
<keyword evidence="7" id="KW-0378">Hydrolase</keyword>
<dbReference type="SUPFAM" id="SSF53474">
    <property type="entry name" value="alpha/beta-Hydrolases"/>
    <property type="match status" value="1"/>
</dbReference>
<evidence type="ECO:0000256" key="5">
    <source>
        <dbReference type="ARBA" id="ARBA00022525"/>
    </source>
</evidence>
<keyword evidence="12" id="KW-1185">Reference proteome</keyword>
<dbReference type="InterPro" id="IPR000675">
    <property type="entry name" value="Cutinase/axe"/>
</dbReference>
<keyword evidence="4" id="KW-0719">Serine esterase</keyword>
<proteinExistence type="inferred from homology"/>
<dbReference type="InterPro" id="IPR043579">
    <property type="entry name" value="CUTINASE_2"/>
</dbReference>
<comment type="subcellular location">
    <subcellularLocation>
        <location evidence="1">Secreted</location>
    </subcellularLocation>
</comment>
<gene>
    <name evidence="11" type="ORF">VKT23_008768</name>
</gene>
<evidence type="ECO:0000313" key="12">
    <source>
        <dbReference type="Proteomes" id="UP001498398"/>
    </source>
</evidence>
<evidence type="ECO:0000313" key="11">
    <source>
        <dbReference type="EMBL" id="KAK7460839.1"/>
    </source>
</evidence>
<dbReference type="Gene3D" id="3.40.50.1820">
    <property type="entry name" value="alpha/beta hydrolase"/>
    <property type="match status" value="1"/>
</dbReference>
<name>A0ABR1JLL8_9AGAR</name>
<evidence type="ECO:0000256" key="2">
    <source>
        <dbReference type="ARBA" id="ARBA00007534"/>
    </source>
</evidence>
<evidence type="ECO:0000256" key="9">
    <source>
        <dbReference type="ARBA" id="ARBA00034045"/>
    </source>
</evidence>
<dbReference type="Proteomes" id="UP001498398">
    <property type="component" value="Unassembled WGS sequence"/>
</dbReference>
<protein>
    <recommendedName>
        <fullName evidence="3">cutinase</fullName>
        <ecNumber evidence="3">3.1.1.74</ecNumber>
    </recommendedName>
</protein>
<dbReference type="EC" id="3.1.1.74" evidence="3"/>
<dbReference type="SMART" id="SM01110">
    <property type="entry name" value="Cutinase"/>
    <property type="match status" value="1"/>
</dbReference>
<comment type="catalytic activity">
    <reaction evidence="9">
        <text>cutin + H2O = cutin monomers.</text>
        <dbReference type="EC" id="3.1.1.74"/>
    </reaction>
</comment>
<organism evidence="11 12">
    <name type="scientific">Marasmiellus scandens</name>
    <dbReference type="NCBI Taxonomy" id="2682957"/>
    <lineage>
        <taxon>Eukaryota</taxon>
        <taxon>Fungi</taxon>
        <taxon>Dikarya</taxon>
        <taxon>Basidiomycota</taxon>
        <taxon>Agaricomycotina</taxon>
        <taxon>Agaricomycetes</taxon>
        <taxon>Agaricomycetidae</taxon>
        <taxon>Agaricales</taxon>
        <taxon>Marasmiineae</taxon>
        <taxon>Omphalotaceae</taxon>
        <taxon>Marasmiellus</taxon>
    </lineage>
</organism>
<dbReference type="InterPro" id="IPR011150">
    <property type="entry name" value="Cutinase_monf"/>
</dbReference>